<reference evidence="2" key="2">
    <citation type="submission" date="2013-04" db="UniProtKB">
        <authorList>
            <consortium name="EnsemblPlants"/>
        </authorList>
    </citation>
    <scope>IDENTIFICATION</scope>
</reference>
<dbReference type="Gramene" id="OB08G19840.1">
    <property type="protein sequence ID" value="OB08G19840.1"/>
    <property type="gene ID" value="OB08G19840"/>
</dbReference>
<name>J3MSA5_ORYBR</name>
<feature type="region of interest" description="Disordered" evidence="1">
    <location>
        <begin position="1"/>
        <end position="36"/>
    </location>
</feature>
<reference evidence="2" key="1">
    <citation type="journal article" date="2013" name="Nat. Commun.">
        <title>Whole-genome sequencing of Oryza brachyantha reveals mechanisms underlying Oryza genome evolution.</title>
        <authorList>
            <person name="Chen J."/>
            <person name="Huang Q."/>
            <person name="Gao D."/>
            <person name="Wang J."/>
            <person name="Lang Y."/>
            <person name="Liu T."/>
            <person name="Li B."/>
            <person name="Bai Z."/>
            <person name="Luis Goicoechea J."/>
            <person name="Liang C."/>
            <person name="Chen C."/>
            <person name="Zhang W."/>
            <person name="Sun S."/>
            <person name="Liao Y."/>
            <person name="Zhang X."/>
            <person name="Yang L."/>
            <person name="Song C."/>
            <person name="Wang M."/>
            <person name="Shi J."/>
            <person name="Liu G."/>
            <person name="Liu J."/>
            <person name="Zhou H."/>
            <person name="Zhou W."/>
            <person name="Yu Q."/>
            <person name="An N."/>
            <person name="Chen Y."/>
            <person name="Cai Q."/>
            <person name="Wang B."/>
            <person name="Liu B."/>
            <person name="Min J."/>
            <person name="Huang Y."/>
            <person name="Wu H."/>
            <person name="Li Z."/>
            <person name="Zhang Y."/>
            <person name="Yin Y."/>
            <person name="Song W."/>
            <person name="Jiang J."/>
            <person name="Jackson S.A."/>
            <person name="Wing R.A."/>
            <person name="Wang J."/>
            <person name="Chen M."/>
        </authorList>
    </citation>
    <scope>NUCLEOTIDE SEQUENCE [LARGE SCALE GENOMIC DNA]</scope>
    <source>
        <strain evidence="2">cv. IRGC 101232</strain>
    </source>
</reference>
<evidence type="ECO:0000256" key="1">
    <source>
        <dbReference type="SAM" id="MobiDB-lite"/>
    </source>
</evidence>
<protein>
    <submittedName>
        <fullName evidence="2">Uncharacterized protein</fullName>
    </submittedName>
</protein>
<dbReference type="EnsemblPlants" id="OB08G19840.1">
    <property type="protein sequence ID" value="OB08G19840.1"/>
    <property type="gene ID" value="OB08G19840"/>
</dbReference>
<accession>J3MSA5</accession>
<organism evidence="2">
    <name type="scientific">Oryza brachyantha</name>
    <name type="common">malo sina</name>
    <dbReference type="NCBI Taxonomy" id="4533"/>
    <lineage>
        <taxon>Eukaryota</taxon>
        <taxon>Viridiplantae</taxon>
        <taxon>Streptophyta</taxon>
        <taxon>Embryophyta</taxon>
        <taxon>Tracheophyta</taxon>
        <taxon>Spermatophyta</taxon>
        <taxon>Magnoliopsida</taxon>
        <taxon>Liliopsida</taxon>
        <taxon>Poales</taxon>
        <taxon>Poaceae</taxon>
        <taxon>BOP clade</taxon>
        <taxon>Oryzoideae</taxon>
        <taxon>Oryzeae</taxon>
        <taxon>Oryzinae</taxon>
        <taxon>Oryza</taxon>
    </lineage>
</organism>
<evidence type="ECO:0000313" key="3">
    <source>
        <dbReference type="Proteomes" id="UP000006038"/>
    </source>
</evidence>
<keyword evidence="3" id="KW-1185">Reference proteome</keyword>
<dbReference type="AlphaFoldDB" id="J3MSA5"/>
<proteinExistence type="predicted"/>
<sequence length="174" mass="20188">MKIKKVNFENRDSEKWSQQSRGAEEREEQRKKQSRGDEKKYLIILEKDSLFAIAVGSSLSQDRCFAVARGWGRRGRYFPSGAKKKRQIAFLPAQSLFHEKRYGSDGIVDEKIVENHLKGTIQEQMHYNRTLQEITQITHHPKNQMIGTILDVASAIKSGEDRQLVPLSQMWKRT</sequence>
<dbReference type="HOGENOM" id="CLU_1542439_0_0_1"/>
<evidence type="ECO:0000313" key="2">
    <source>
        <dbReference type="EnsemblPlants" id="OB08G19840.1"/>
    </source>
</evidence>
<feature type="compositionally biased region" description="Basic and acidic residues" evidence="1">
    <location>
        <begin position="1"/>
        <end position="15"/>
    </location>
</feature>
<feature type="compositionally biased region" description="Basic and acidic residues" evidence="1">
    <location>
        <begin position="22"/>
        <end position="36"/>
    </location>
</feature>
<dbReference type="Proteomes" id="UP000006038">
    <property type="component" value="Chromosome 8"/>
</dbReference>